<feature type="transmembrane region" description="Helical" evidence="1">
    <location>
        <begin position="108"/>
        <end position="127"/>
    </location>
</feature>
<reference evidence="3 4" key="1">
    <citation type="submission" date="2018-03" db="EMBL/GenBank/DDBJ databases">
        <title>Genome sequencing of Melaminivora sp.</title>
        <authorList>
            <person name="Kim S.-J."/>
            <person name="Heo J."/>
            <person name="Ahn J.-H."/>
            <person name="Kwon S.-W."/>
        </authorList>
    </citation>
    <scope>NUCLEOTIDE SEQUENCE [LARGE SCALE GENOMIC DNA]</scope>
    <source>
        <strain evidence="3 4">SC2-9</strain>
    </source>
</reference>
<evidence type="ECO:0000259" key="2">
    <source>
        <dbReference type="PROSITE" id="PS50109"/>
    </source>
</evidence>
<dbReference type="RefSeq" id="WP_106684736.1">
    <property type="nucleotide sequence ID" value="NZ_CP027667.1"/>
</dbReference>
<keyword evidence="3" id="KW-0418">Kinase</keyword>
<dbReference type="InterPro" id="IPR005467">
    <property type="entry name" value="His_kinase_dom"/>
</dbReference>
<evidence type="ECO:0000313" key="3">
    <source>
        <dbReference type="EMBL" id="AVO50285.1"/>
    </source>
</evidence>
<dbReference type="Pfam" id="PF06580">
    <property type="entry name" value="His_kinase"/>
    <property type="match status" value="1"/>
</dbReference>
<feature type="transmembrane region" description="Helical" evidence="1">
    <location>
        <begin position="74"/>
        <end position="96"/>
    </location>
</feature>
<dbReference type="InterPro" id="IPR036890">
    <property type="entry name" value="HATPase_C_sf"/>
</dbReference>
<dbReference type="Gene3D" id="3.30.565.10">
    <property type="entry name" value="Histidine kinase-like ATPase, C-terminal domain"/>
    <property type="match status" value="1"/>
</dbReference>
<dbReference type="InterPro" id="IPR050640">
    <property type="entry name" value="Bact_2-comp_sensor_kinase"/>
</dbReference>
<evidence type="ECO:0000313" key="4">
    <source>
        <dbReference type="Proteomes" id="UP000237925"/>
    </source>
</evidence>
<keyword evidence="1" id="KW-0812">Transmembrane</keyword>
<dbReference type="EMBL" id="CP027667">
    <property type="protein sequence ID" value="AVO50285.1"/>
    <property type="molecule type" value="Genomic_DNA"/>
</dbReference>
<feature type="transmembrane region" description="Helical" evidence="1">
    <location>
        <begin position="12"/>
        <end position="35"/>
    </location>
</feature>
<dbReference type="GO" id="GO:0016020">
    <property type="term" value="C:membrane"/>
    <property type="evidence" value="ECO:0007669"/>
    <property type="project" value="InterPro"/>
</dbReference>
<keyword evidence="1" id="KW-0472">Membrane</keyword>
<name>A0A2R3QET6_9BURK</name>
<sequence>MNDRPARLSQLLQHGLITAAFCCVIALALTLAGHGAWDVQLVYALAIGGVSWLAIDLGRLALSSGGAWPTGWRGALLVAAGSGAGLVLGSALGDAYSGQRAPPWRNPWMPSTLVITVLAAVAISFFLRSRARTRQLALQAAQAQRDALQARLTLLQAQLEPHMLFNTLANLRELITSDAPRAQDMLDHLIAWLRATLGASRATLHPLADEFARLQDYLELIAMRMGPRLAFELELPPALATSQVPALVLQPLVENAIRHGLEPQLQGGTLQVRAEQLSGARLRLSVRDDGVGLSGAAPGGDGGFGLSQVRERLAALYGPDGTLELIAEGAGGTTACVTFPVKTP</sequence>
<dbReference type="SUPFAM" id="SSF55874">
    <property type="entry name" value="ATPase domain of HSP90 chaperone/DNA topoisomerase II/histidine kinase"/>
    <property type="match status" value="1"/>
</dbReference>
<dbReference type="Proteomes" id="UP000237925">
    <property type="component" value="Chromosome"/>
</dbReference>
<feature type="transmembrane region" description="Helical" evidence="1">
    <location>
        <begin position="41"/>
        <end position="62"/>
    </location>
</feature>
<keyword evidence="3" id="KW-0808">Transferase</keyword>
<dbReference type="KEGG" id="mela:C6568_14305"/>
<dbReference type="InterPro" id="IPR003594">
    <property type="entry name" value="HATPase_dom"/>
</dbReference>
<dbReference type="OrthoDB" id="2514702at2"/>
<protein>
    <submittedName>
        <fullName evidence="3">Sensor histidine kinase</fullName>
    </submittedName>
</protein>
<dbReference type="Pfam" id="PF02518">
    <property type="entry name" value="HATPase_c"/>
    <property type="match status" value="1"/>
</dbReference>
<dbReference type="PROSITE" id="PS50109">
    <property type="entry name" value="HIS_KIN"/>
    <property type="match status" value="1"/>
</dbReference>
<keyword evidence="4" id="KW-1185">Reference proteome</keyword>
<proteinExistence type="predicted"/>
<dbReference type="GO" id="GO:0000155">
    <property type="term" value="F:phosphorelay sensor kinase activity"/>
    <property type="evidence" value="ECO:0007669"/>
    <property type="project" value="InterPro"/>
</dbReference>
<gene>
    <name evidence="3" type="ORF">C6568_14305</name>
</gene>
<evidence type="ECO:0000256" key="1">
    <source>
        <dbReference type="SAM" id="Phobius"/>
    </source>
</evidence>
<feature type="domain" description="Histidine kinase" evidence="2">
    <location>
        <begin position="248"/>
        <end position="343"/>
    </location>
</feature>
<dbReference type="PANTHER" id="PTHR34220:SF9">
    <property type="entry name" value="SIGNAL TRANSDUCTION HISTIDINE KINASE INTERNAL REGION DOMAIN-CONTAINING PROTEIN"/>
    <property type="match status" value="1"/>
</dbReference>
<dbReference type="SMART" id="SM00387">
    <property type="entry name" value="HATPase_c"/>
    <property type="match status" value="1"/>
</dbReference>
<dbReference type="AlphaFoldDB" id="A0A2R3QET6"/>
<dbReference type="PANTHER" id="PTHR34220">
    <property type="entry name" value="SENSOR HISTIDINE KINASE YPDA"/>
    <property type="match status" value="1"/>
</dbReference>
<organism evidence="3 4">
    <name type="scientific">Melaminivora suipulveris</name>
    <dbReference type="NCBI Taxonomy" id="2109913"/>
    <lineage>
        <taxon>Bacteria</taxon>
        <taxon>Pseudomonadati</taxon>
        <taxon>Pseudomonadota</taxon>
        <taxon>Betaproteobacteria</taxon>
        <taxon>Burkholderiales</taxon>
        <taxon>Comamonadaceae</taxon>
        <taxon>Melaminivora</taxon>
    </lineage>
</organism>
<dbReference type="InterPro" id="IPR010559">
    <property type="entry name" value="Sig_transdc_His_kin_internal"/>
</dbReference>
<accession>A0A2R3QET6</accession>
<keyword evidence="1" id="KW-1133">Transmembrane helix</keyword>